<dbReference type="SMART" id="SM00382">
    <property type="entry name" value="AAA"/>
    <property type="match status" value="1"/>
</dbReference>
<evidence type="ECO:0000256" key="2">
    <source>
        <dbReference type="ARBA" id="ARBA00022741"/>
    </source>
</evidence>
<protein>
    <submittedName>
        <fullName evidence="5">ABC transporter ATP-binding protein</fullName>
    </submittedName>
</protein>
<dbReference type="SUPFAM" id="SSF52540">
    <property type="entry name" value="P-loop containing nucleoside triphosphate hydrolases"/>
    <property type="match status" value="1"/>
</dbReference>
<name>A0ABT0L9K7_9GAMM</name>
<dbReference type="SUPFAM" id="SSF50331">
    <property type="entry name" value="MOP-like"/>
    <property type="match status" value="1"/>
</dbReference>
<dbReference type="InterPro" id="IPR027417">
    <property type="entry name" value="P-loop_NTPase"/>
</dbReference>
<dbReference type="PANTHER" id="PTHR42781">
    <property type="entry name" value="SPERMIDINE/PUTRESCINE IMPORT ATP-BINDING PROTEIN POTA"/>
    <property type="match status" value="1"/>
</dbReference>
<dbReference type="PROSITE" id="PS50893">
    <property type="entry name" value="ABC_TRANSPORTER_2"/>
    <property type="match status" value="1"/>
</dbReference>
<proteinExistence type="predicted"/>
<gene>
    <name evidence="5" type="ORF">L2764_07895</name>
</gene>
<dbReference type="InterPro" id="IPR050093">
    <property type="entry name" value="ABC_SmlMolc_Importer"/>
</dbReference>
<dbReference type="InterPro" id="IPR003439">
    <property type="entry name" value="ABC_transporter-like_ATP-bd"/>
</dbReference>
<keyword evidence="3 5" id="KW-0067">ATP-binding</keyword>
<feature type="domain" description="ABC transporter" evidence="4">
    <location>
        <begin position="1"/>
        <end position="239"/>
    </location>
</feature>
<comment type="caution">
    <text evidence="5">The sequence shown here is derived from an EMBL/GenBank/DDBJ whole genome shotgun (WGS) entry which is preliminary data.</text>
</comment>
<dbReference type="RefSeq" id="WP_248939676.1">
    <property type="nucleotide sequence ID" value="NZ_JAKIKS010000023.1"/>
</dbReference>
<dbReference type="Proteomes" id="UP001203423">
    <property type="component" value="Unassembled WGS sequence"/>
</dbReference>
<keyword evidence="2" id="KW-0547">Nucleotide-binding</keyword>
<dbReference type="EMBL" id="JAKIKS010000023">
    <property type="protein sequence ID" value="MCL1124396.1"/>
    <property type="molecule type" value="Genomic_DNA"/>
</dbReference>
<keyword evidence="1" id="KW-0813">Transport</keyword>
<sequence length="369" mass="41189">MKIDSFKGLICQIEQQSPIRLVVNFDCKAGELLAVVGSSGGGKSTLLRMLAGLSLPQVGHIQCGDRLWYDTASQKSLSPAERHVGYVPQHFGLFPHLTALDNILAGLDHVPKQERMLRATQWLAKMKLSHLGSRRPRHLSGGQQQRIALARALVREPELLLLDEPFSAVDWEAREFLYEALLSLKSSLNIPVVMVTHDLKEALLLADKMMLMDNGFMLQQGTPHQILSQPKSEIVARQMGLRNIFDGIVDTHSEPSGSTWLTWQGMTVAVPYQQSLEEGMKVRWTISNLGIEFANNLLVKQQVNCFVVCIVSLITMGDMMRLTVSLQENNQRLHLELSIQVVNQLALVQGGETMMMLNPSFIHVFSSSD</sequence>
<evidence type="ECO:0000313" key="6">
    <source>
        <dbReference type="Proteomes" id="UP001203423"/>
    </source>
</evidence>
<dbReference type="InterPro" id="IPR008995">
    <property type="entry name" value="Mo/tungstate-bd_C_term_dom"/>
</dbReference>
<evidence type="ECO:0000259" key="4">
    <source>
        <dbReference type="PROSITE" id="PS50893"/>
    </source>
</evidence>
<evidence type="ECO:0000256" key="1">
    <source>
        <dbReference type="ARBA" id="ARBA00022448"/>
    </source>
</evidence>
<accession>A0ABT0L9K7</accession>
<evidence type="ECO:0000256" key="3">
    <source>
        <dbReference type="ARBA" id="ARBA00022840"/>
    </source>
</evidence>
<dbReference type="PANTHER" id="PTHR42781:SF4">
    <property type="entry name" value="SPERMIDINE_PUTRESCINE IMPORT ATP-BINDING PROTEIN POTA"/>
    <property type="match status" value="1"/>
</dbReference>
<dbReference type="Gene3D" id="3.40.50.300">
    <property type="entry name" value="P-loop containing nucleotide triphosphate hydrolases"/>
    <property type="match status" value="1"/>
</dbReference>
<evidence type="ECO:0000313" key="5">
    <source>
        <dbReference type="EMBL" id="MCL1124396.1"/>
    </source>
</evidence>
<dbReference type="InterPro" id="IPR003593">
    <property type="entry name" value="AAA+_ATPase"/>
</dbReference>
<dbReference type="InterPro" id="IPR017871">
    <property type="entry name" value="ABC_transporter-like_CS"/>
</dbReference>
<dbReference type="GO" id="GO:0005524">
    <property type="term" value="F:ATP binding"/>
    <property type="evidence" value="ECO:0007669"/>
    <property type="project" value="UniProtKB-KW"/>
</dbReference>
<dbReference type="Pfam" id="PF00005">
    <property type="entry name" value="ABC_tran"/>
    <property type="match status" value="1"/>
</dbReference>
<keyword evidence="6" id="KW-1185">Reference proteome</keyword>
<reference evidence="5 6" key="1">
    <citation type="submission" date="2022-01" db="EMBL/GenBank/DDBJ databases">
        <title>Whole genome-based taxonomy of the Shewanellaceae.</title>
        <authorList>
            <person name="Martin-Rodriguez A.J."/>
        </authorList>
    </citation>
    <scope>NUCLEOTIDE SEQUENCE [LARGE SCALE GENOMIC DNA]</scope>
    <source>
        <strain evidence="5 6">DSM 17177</strain>
    </source>
</reference>
<dbReference type="PROSITE" id="PS00211">
    <property type="entry name" value="ABC_TRANSPORTER_1"/>
    <property type="match status" value="1"/>
</dbReference>
<organism evidence="5 6">
    <name type="scientific">Shewanella surugensis</name>
    <dbReference type="NCBI Taxonomy" id="212020"/>
    <lineage>
        <taxon>Bacteria</taxon>
        <taxon>Pseudomonadati</taxon>
        <taxon>Pseudomonadota</taxon>
        <taxon>Gammaproteobacteria</taxon>
        <taxon>Alteromonadales</taxon>
        <taxon>Shewanellaceae</taxon>
        <taxon>Shewanella</taxon>
    </lineage>
</organism>